<proteinExistence type="predicted"/>
<evidence type="ECO:0000313" key="2">
    <source>
        <dbReference type="EMBL" id="MFC3686951.1"/>
    </source>
</evidence>
<name>A0ABV7WAX2_9MICO</name>
<dbReference type="RefSeq" id="WP_340290407.1">
    <property type="nucleotide sequence ID" value="NZ_JBBEOI010000018.1"/>
</dbReference>
<organism evidence="2 3">
    <name type="scientific">Aquipuribacter hungaricus</name>
    <dbReference type="NCBI Taxonomy" id="545624"/>
    <lineage>
        <taxon>Bacteria</taxon>
        <taxon>Bacillati</taxon>
        <taxon>Actinomycetota</taxon>
        <taxon>Actinomycetes</taxon>
        <taxon>Micrococcales</taxon>
        <taxon>Intrasporangiaceae</taxon>
        <taxon>Aquipuribacter</taxon>
    </lineage>
</organism>
<protein>
    <recommendedName>
        <fullName evidence="4">PH (Pleckstrin Homology) domain-containing protein</fullName>
    </recommendedName>
</protein>
<evidence type="ECO:0000256" key="1">
    <source>
        <dbReference type="SAM" id="Phobius"/>
    </source>
</evidence>
<feature type="transmembrane region" description="Helical" evidence="1">
    <location>
        <begin position="46"/>
        <end position="69"/>
    </location>
</feature>
<evidence type="ECO:0008006" key="4">
    <source>
        <dbReference type="Google" id="ProtNLM"/>
    </source>
</evidence>
<dbReference type="Proteomes" id="UP001595685">
    <property type="component" value="Unassembled WGS sequence"/>
</dbReference>
<keyword evidence="1" id="KW-0812">Transmembrane</keyword>
<keyword evidence="3" id="KW-1185">Reference proteome</keyword>
<feature type="transmembrane region" description="Helical" evidence="1">
    <location>
        <begin position="12"/>
        <end position="34"/>
    </location>
</feature>
<evidence type="ECO:0000313" key="3">
    <source>
        <dbReference type="Proteomes" id="UP001595685"/>
    </source>
</evidence>
<dbReference type="EMBL" id="JBHRWW010000001">
    <property type="protein sequence ID" value="MFC3686951.1"/>
    <property type="molecule type" value="Genomic_DNA"/>
</dbReference>
<sequence length="185" mass="20183">MPPVTLRRWSNFGAGIFISFGVLALAVGLDMLMLRAPDPDYPRHTVAAALMEYGLWMIAISVLALSLLTRPRVEAAHDRLVVRNVLTDTVVPRAAYVGLVSGAAGWLKIRTSTGNLYAWGLEEQKFAGPPVERALLPVSFLDGDPAGSSAQIRRRLRRPEWYEVLLWLSWAAYVLASLATGGPAA</sequence>
<accession>A0ABV7WAX2</accession>
<reference evidence="3" key="1">
    <citation type="journal article" date="2019" name="Int. J. Syst. Evol. Microbiol.">
        <title>The Global Catalogue of Microorganisms (GCM) 10K type strain sequencing project: providing services to taxonomists for standard genome sequencing and annotation.</title>
        <authorList>
            <consortium name="The Broad Institute Genomics Platform"/>
            <consortium name="The Broad Institute Genome Sequencing Center for Infectious Disease"/>
            <person name="Wu L."/>
            <person name="Ma J."/>
        </authorList>
    </citation>
    <scope>NUCLEOTIDE SEQUENCE [LARGE SCALE GENOMIC DNA]</scope>
    <source>
        <strain evidence="3">NCAIM B.02333</strain>
    </source>
</reference>
<gene>
    <name evidence="2" type="ORF">ACFOLH_01200</name>
</gene>
<feature type="transmembrane region" description="Helical" evidence="1">
    <location>
        <begin position="161"/>
        <end position="179"/>
    </location>
</feature>
<comment type="caution">
    <text evidence="2">The sequence shown here is derived from an EMBL/GenBank/DDBJ whole genome shotgun (WGS) entry which is preliminary data.</text>
</comment>
<keyword evidence="1" id="KW-0472">Membrane</keyword>
<keyword evidence="1" id="KW-1133">Transmembrane helix</keyword>